<keyword evidence="2" id="KW-0677">Repeat</keyword>
<dbReference type="SUPFAM" id="SSF52058">
    <property type="entry name" value="L domain-like"/>
    <property type="match status" value="1"/>
</dbReference>
<name>A0ABX9QQA2_9BACT</name>
<dbReference type="SMART" id="SM00369">
    <property type="entry name" value="LRR_TYP"/>
    <property type="match status" value="4"/>
</dbReference>
<keyword evidence="1" id="KW-0433">Leucine-rich repeat</keyword>
<accession>A0ABX9QQA2</accession>
<evidence type="ECO:0000313" key="3">
    <source>
        <dbReference type="EMBL" id="RKI15257.1"/>
    </source>
</evidence>
<dbReference type="InterPro" id="IPR050216">
    <property type="entry name" value="LRR_domain-containing"/>
</dbReference>
<dbReference type="Gene3D" id="3.80.10.10">
    <property type="entry name" value="Ribonuclease Inhibitor"/>
    <property type="match status" value="1"/>
</dbReference>
<organism evidence="3 4">
    <name type="scientific">Corallococcus praedator</name>
    <dbReference type="NCBI Taxonomy" id="2316724"/>
    <lineage>
        <taxon>Bacteria</taxon>
        <taxon>Pseudomonadati</taxon>
        <taxon>Myxococcota</taxon>
        <taxon>Myxococcia</taxon>
        <taxon>Myxococcales</taxon>
        <taxon>Cystobacterineae</taxon>
        <taxon>Myxococcaceae</taxon>
        <taxon>Corallococcus</taxon>
    </lineage>
</organism>
<protein>
    <submittedName>
        <fullName evidence="3">Leucine-rich repeat domain-containing protein</fullName>
    </submittedName>
</protein>
<keyword evidence="4" id="KW-1185">Reference proteome</keyword>
<evidence type="ECO:0000256" key="2">
    <source>
        <dbReference type="ARBA" id="ARBA00022737"/>
    </source>
</evidence>
<dbReference type="InterPro" id="IPR001611">
    <property type="entry name" value="Leu-rich_rpt"/>
</dbReference>
<sequence>MRLVGVEGKARVFWAYAQHGERLELHHGKQGTEGKRESRTFASAEEAAAFARKQVAARVDKGAWSSDLAFESTPWEQVKGSVRVPGNSEQDEDRVLVLTGDVVVPHDLWLDFRRGIFALDDPDAEPFIGLLVQGNLTVEGCVFNGENDFGPFLQVNGNLTATSIAIGGSRLRVTGDVMTGDFVAVYNHGSVSVGGGLVARTIASDYTLRVEGPVDAHRYQGQGSKVFAVSNGGEDTQDPYEVKGVFLPAVVSGERVLLDKARKLLATGKPISRPEFTSVRAAFRKLVSRKMAEPDKVKSLSLDSKGLKSLPEELFLFRRLEKLSLRSNELRTLPEELGLLTELRELDLRSNGLLALPESMGALKKLRVLNLETNCLWRLPDSLAECVELREVNLVNNPYAYLRWAFGAWSKVRLMWELPEVLTRLPKLEVLKFEGTPLRTLPTRRFDSAVLKTATVRRSLITQVDPELHAQLDVVDLASSPRNAAAYIDYWFKRENVRVEHIHDAKSGRYDFTEIIALLGLLLRLNIPTVAPYDGALEKFRVQSEDIAHAMDWAGASAHHVRALFLALGDALGPLGEQHPGNALIAGLRDVFSVHARRGT</sequence>
<dbReference type="Proteomes" id="UP000278907">
    <property type="component" value="Unassembled WGS sequence"/>
</dbReference>
<dbReference type="Pfam" id="PF13855">
    <property type="entry name" value="LRR_8"/>
    <property type="match status" value="1"/>
</dbReference>
<dbReference type="PANTHER" id="PTHR48051">
    <property type="match status" value="1"/>
</dbReference>
<proteinExistence type="predicted"/>
<dbReference type="PANTHER" id="PTHR48051:SF1">
    <property type="entry name" value="RAS SUPPRESSOR PROTEIN 1"/>
    <property type="match status" value="1"/>
</dbReference>
<dbReference type="Gene3D" id="2.20.140.10">
    <property type="entry name" value="WGR domain"/>
    <property type="match status" value="1"/>
</dbReference>
<dbReference type="PROSITE" id="PS51450">
    <property type="entry name" value="LRR"/>
    <property type="match status" value="1"/>
</dbReference>
<dbReference type="InterPro" id="IPR032675">
    <property type="entry name" value="LRR_dom_sf"/>
</dbReference>
<gene>
    <name evidence="3" type="ORF">D7Y13_04465</name>
</gene>
<dbReference type="EMBL" id="RAWI01000020">
    <property type="protein sequence ID" value="RKI15257.1"/>
    <property type="molecule type" value="Genomic_DNA"/>
</dbReference>
<evidence type="ECO:0000313" key="4">
    <source>
        <dbReference type="Proteomes" id="UP000278907"/>
    </source>
</evidence>
<comment type="caution">
    <text evidence="3">The sequence shown here is derived from an EMBL/GenBank/DDBJ whole genome shotgun (WGS) entry which is preliminary data.</text>
</comment>
<dbReference type="InterPro" id="IPR003591">
    <property type="entry name" value="Leu-rich_rpt_typical-subtyp"/>
</dbReference>
<evidence type="ECO:0000256" key="1">
    <source>
        <dbReference type="ARBA" id="ARBA00022614"/>
    </source>
</evidence>
<reference evidence="3 4" key="1">
    <citation type="submission" date="2018-09" db="EMBL/GenBank/DDBJ databases">
        <authorList>
            <person name="Livingstone P.G."/>
            <person name="Whitworth D.E."/>
        </authorList>
    </citation>
    <scope>NUCLEOTIDE SEQUENCE [LARGE SCALE GENOMIC DNA]</scope>
    <source>
        <strain evidence="3 4">CA031B</strain>
    </source>
</reference>